<dbReference type="RefSeq" id="XP_037146912.1">
    <property type="nucleotide sequence ID" value="XM_037297711.1"/>
</dbReference>
<proteinExistence type="predicted"/>
<reference evidence="1 2" key="1">
    <citation type="journal article" date="2020" name="Genomics">
        <title>Complete, high-quality genomes from long-read metagenomic sequencing of two wolf lichen thalli reveals enigmatic genome architecture.</title>
        <authorList>
            <person name="McKenzie S.K."/>
            <person name="Walston R.F."/>
            <person name="Allen J.L."/>
        </authorList>
    </citation>
    <scope>NUCLEOTIDE SEQUENCE [LARGE SCALE GENOMIC DNA]</scope>
    <source>
        <strain evidence="1">WasteWater1</strain>
    </source>
</reference>
<keyword evidence="2" id="KW-1185">Reference proteome</keyword>
<accession>A0A8H6F6G8</accession>
<dbReference type="Proteomes" id="UP000593566">
    <property type="component" value="Unassembled WGS sequence"/>
</dbReference>
<name>A0A8H6F6G8_9LECA</name>
<comment type="caution">
    <text evidence="1">The sequence shown here is derived from an EMBL/GenBank/DDBJ whole genome shotgun (WGS) entry which is preliminary data.</text>
</comment>
<protein>
    <submittedName>
        <fullName evidence="1">Uncharacterized protein</fullName>
    </submittedName>
</protein>
<sequence length="448" mass="48182">MLSHQTLPLAIVRPVAPDWAECDFTRVMGSQIAAPDCYQGSEENLQEGMTAVPYYLRRGYPGSEASGAVTVPMSFTQGWHTASSKPHDAIRGMTSRQAAAPEFSAPNFFRIVPNHIRGMAGYIIDKCVVGGGGIGGFVTDGWASVTNMVGSPLKRSDLAAYPRDGAFITVSVTVQGKRVRPGDTDSKTAALISNFAATRGISFQDEGLVNYFATIALDLDSRAQHMERGGTLTFRDDVGTDSEISDTIYERDRRLGAPSVADCDQSEWQGLGSAGQNVVLHPGTTKFFSSSKYIISGKYLDHSTVVKLSATLAIALRHRTSTALPLLTAAYETLADFCVQNPIRPSQGDRAYFSISPTMTSINPFQRRKTRRKARAVSLLDNSPRGMDGGGRMERRDGVGNATGLNALPAGVNATLLAHDGAASIQCEWVQAQRGGDVAKCQTSQRMM</sequence>
<dbReference type="GeneID" id="59335215"/>
<evidence type="ECO:0000313" key="1">
    <source>
        <dbReference type="EMBL" id="KAF6217477.1"/>
    </source>
</evidence>
<organism evidence="1 2">
    <name type="scientific">Letharia lupina</name>
    <dbReference type="NCBI Taxonomy" id="560253"/>
    <lineage>
        <taxon>Eukaryota</taxon>
        <taxon>Fungi</taxon>
        <taxon>Dikarya</taxon>
        <taxon>Ascomycota</taxon>
        <taxon>Pezizomycotina</taxon>
        <taxon>Lecanoromycetes</taxon>
        <taxon>OSLEUM clade</taxon>
        <taxon>Lecanoromycetidae</taxon>
        <taxon>Lecanorales</taxon>
        <taxon>Lecanorineae</taxon>
        <taxon>Parmeliaceae</taxon>
        <taxon>Letharia</taxon>
    </lineage>
</organism>
<dbReference type="EMBL" id="JACCJB010000027">
    <property type="protein sequence ID" value="KAF6217477.1"/>
    <property type="molecule type" value="Genomic_DNA"/>
</dbReference>
<dbReference type="AlphaFoldDB" id="A0A8H6F6G8"/>
<evidence type="ECO:0000313" key="2">
    <source>
        <dbReference type="Proteomes" id="UP000593566"/>
    </source>
</evidence>
<gene>
    <name evidence="1" type="ORF">HO133_006815</name>
</gene>